<evidence type="ECO:0000313" key="4">
    <source>
        <dbReference type="Proteomes" id="UP000054558"/>
    </source>
</evidence>
<feature type="transmembrane region" description="Helical" evidence="2">
    <location>
        <begin position="581"/>
        <end position="599"/>
    </location>
</feature>
<feature type="transmembrane region" description="Helical" evidence="2">
    <location>
        <begin position="44"/>
        <end position="68"/>
    </location>
</feature>
<proteinExistence type="predicted"/>
<feature type="transmembrane region" description="Helical" evidence="2">
    <location>
        <begin position="383"/>
        <end position="409"/>
    </location>
</feature>
<dbReference type="AlphaFoldDB" id="A0A1Y1I0M4"/>
<feature type="transmembrane region" description="Helical" evidence="2">
    <location>
        <begin position="421"/>
        <end position="445"/>
    </location>
</feature>
<accession>A0A1Y1I0M4</accession>
<evidence type="ECO:0000256" key="1">
    <source>
        <dbReference type="SAM" id="MobiDB-lite"/>
    </source>
</evidence>
<feature type="compositionally biased region" description="Pro residues" evidence="1">
    <location>
        <begin position="124"/>
        <end position="141"/>
    </location>
</feature>
<keyword evidence="2" id="KW-0472">Membrane</keyword>
<sequence>MVSPQSLAGFQQGGWLLAAVLVSFLYAMFMFAAILSSVYRRGAFVPWLFVGAATSAIMSSGLVFTAALRLHQQRLEHHQANSHRYRRRRHSRRSFRSATPSPKDLRLASPMPSNLPSNLGVKPNLPPSSPNPSANPGPPNRLPIRSILFKALPHLEQGMSGASTPGGAETPGRSTPSLEWNLAIGVDPKQETPSVSLTSVLCATASLAASVITTLTAFTLAEASDEGTVTEPSVYLGVTGLLLFVVSLGLIAYAVVRRGSSPDGTYAVLWLVVDAPSHFAPSRQGTNAHPTPRTPKTPRVFTTDLESVMLTPSERSSNPRPALHTPRTPRILTTDLETAELSASKLSTSPQAHPPGTRSPPVSPKALERAVARILRGTVKTNIVVALGGLYLNLPLAIIPIVASMFVIGPQRVVVSDQRPLVYGILFPLLFLVSALDFATFFFFVPRSISATWLALKHPRIASSHVRSGRGAMMLSSVVLFVPFVEFYFCLACVTVYLSAEGGSVGFGDLVLTPWQCFEIFSVGLLVIILTSLVCIVSLKVRLSQWIEPHKLSSRTTKGVVYASLLVFVVVGLVTSLFQSLLARSLCLIALVAFVPIFWSRRQAEQARI</sequence>
<dbReference type="EMBL" id="DF237140">
    <property type="protein sequence ID" value="GAQ84490.1"/>
    <property type="molecule type" value="Genomic_DNA"/>
</dbReference>
<protein>
    <submittedName>
        <fullName evidence="3">Uncharacterized protein</fullName>
    </submittedName>
</protein>
<gene>
    <name evidence="3" type="ORF">KFL_001910090</name>
</gene>
<feature type="transmembrane region" description="Helical" evidence="2">
    <location>
        <begin position="478"/>
        <end position="500"/>
    </location>
</feature>
<feature type="transmembrane region" description="Helical" evidence="2">
    <location>
        <begin position="233"/>
        <end position="256"/>
    </location>
</feature>
<feature type="region of interest" description="Disordered" evidence="1">
    <location>
        <begin position="280"/>
        <end position="299"/>
    </location>
</feature>
<feature type="region of interest" description="Disordered" evidence="1">
    <location>
        <begin position="343"/>
        <end position="364"/>
    </location>
</feature>
<evidence type="ECO:0000256" key="2">
    <source>
        <dbReference type="SAM" id="Phobius"/>
    </source>
</evidence>
<name>A0A1Y1I0M4_KLENI</name>
<feature type="compositionally biased region" description="Basic residues" evidence="1">
    <location>
        <begin position="80"/>
        <end position="95"/>
    </location>
</feature>
<feature type="region of interest" description="Disordered" evidence="1">
    <location>
        <begin position="158"/>
        <end position="178"/>
    </location>
</feature>
<dbReference type="Proteomes" id="UP000054558">
    <property type="component" value="Unassembled WGS sequence"/>
</dbReference>
<keyword evidence="4" id="KW-1185">Reference proteome</keyword>
<feature type="transmembrane region" description="Helical" evidence="2">
    <location>
        <begin position="197"/>
        <end position="221"/>
    </location>
</feature>
<feature type="transmembrane region" description="Helical" evidence="2">
    <location>
        <begin position="520"/>
        <end position="539"/>
    </location>
</feature>
<feature type="region of interest" description="Disordered" evidence="1">
    <location>
        <begin position="77"/>
        <end position="142"/>
    </location>
</feature>
<organism evidence="3 4">
    <name type="scientific">Klebsormidium nitens</name>
    <name type="common">Green alga</name>
    <name type="synonym">Ulothrix nitens</name>
    <dbReference type="NCBI Taxonomy" id="105231"/>
    <lineage>
        <taxon>Eukaryota</taxon>
        <taxon>Viridiplantae</taxon>
        <taxon>Streptophyta</taxon>
        <taxon>Klebsormidiophyceae</taxon>
        <taxon>Klebsormidiales</taxon>
        <taxon>Klebsormidiaceae</taxon>
        <taxon>Klebsormidium</taxon>
    </lineage>
</organism>
<keyword evidence="2" id="KW-1133">Transmembrane helix</keyword>
<keyword evidence="2" id="KW-0812">Transmembrane</keyword>
<evidence type="ECO:0000313" key="3">
    <source>
        <dbReference type="EMBL" id="GAQ84490.1"/>
    </source>
</evidence>
<feature type="region of interest" description="Disordered" evidence="1">
    <location>
        <begin position="310"/>
        <end position="330"/>
    </location>
</feature>
<reference evidence="3 4" key="1">
    <citation type="journal article" date="2014" name="Nat. Commun.">
        <title>Klebsormidium flaccidum genome reveals primary factors for plant terrestrial adaptation.</title>
        <authorList>
            <person name="Hori K."/>
            <person name="Maruyama F."/>
            <person name="Fujisawa T."/>
            <person name="Togashi T."/>
            <person name="Yamamoto N."/>
            <person name="Seo M."/>
            <person name="Sato S."/>
            <person name="Yamada T."/>
            <person name="Mori H."/>
            <person name="Tajima N."/>
            <person name="Moriyama T."/>
            <person name="Ikeuchi M."/>
            <person name="Watanabe M."/>
            <person name="Wada H."/>
            <person name="Kobayashi K."/>
            <person name="Saito M."/>
            <person name="Masuda T."/>
            <person name="Sasaki-Sekimoto Y."/>
            <person name="Mashiguchi K."/>
            <person name="Awai K."/>
            <person name="Shimojima M."/>
            <person name="Masuda S."/>
            <person name="Iwai M."/>
            <person name="Nobusawa T."/>
            <person name="Narise T."/>
            <person name="Kondo S."/>
            <person name="Saito H."/>
            <person name="Sato R."/>
            <person name="Murakawa M."/>
            <person name="Ihara Y."/>
            <person name="Oshima-Yamada Y."/>
            <person name="Ohtaka K."/>
            <person name="Satoh M."/>
            <person name="Sonobe K."/>
            <person name="Ishii M."/>
            <person name="Ohtani R."/>
            <person name="Kanamori-Sato M."/>
            <person name="Honoki R."/>
            <person name="Miyazaki D."/>
            <person name="Mochizuki H."/>
            <person name="Umetsu J."/>
            <person name="Higashi K."/>
            <person name="Shibata D."/>
            <person name="Kamiya Y."/>
            <person name="Sato N."/>
            <person name="Nakamura Y."/>
            <person name="Tabata S."/>
            <person name="Ida S."/>
            <person name="Kurokawa K."/>
            <person name="Ohta H."/>
        </authorList>
    </citation>
    <scope>NUCLEOTIDE SEQUENCE [LARGE SCALE GENOMIC DNA]</scope>
    <source>
        <strain evidence="3 4">NIES-2285</strain>
    </source>
</reference>
<feature type="transmembrane region" description="Helical" evidence="2">
    <location>
        <begin position="559"/>
        <end position="575"/>
    </location>
</feature>
<feature type="transmembrane region" description="Helical" evidence="2">
    <location>
        <begin position="15"/>
        <end position="38"/>
    </location>
</feature>